<protein>
    <submittedName>
        <fullName evidence="2">CelD/BcsL family acetyltransferase involved in cellulose biosynthesis</fullName>
    </submittedName>
</protein>
<dbReference type="InterPro" id="IPR016181">
    <property type="entry name" value="Acyl_CoA_acyltransferase"/>
</dbReference>
<dbReference type="GO" id="GO:0016740">
    <property type="term" value="F:transferase activity"/>
    <property type="evidence" value="ECO:0007669"/>
    <property type="project" value="UniProtKB-KW"/>
</dbReference>
<name>A0A7W8AHW8_9HYPH</name>
<dbReference type="RefSeq" id="WP_151159320.1">
    <property type="nucleotide sequence ID" value="NZ_JACHIL010000002.1"/>
</dbReference>
<dbReference type="Proteomes" id="UP000531231">
    <property type="component" value="Unassembled WGS sequence"/>
</dbReference>
<organism evidence="2 3">
    <name type="scientific">Pseudochrobactrum saccharolyticum</name>
    <dbReference type="NCBI Taxonomy" id="354352"/>
    <lineage>
        <taxon>Bacteria</taxon>
        <taxon>Pseudomonadati</taxon>
        <taxon>Pseudomonadota</taxon>
        <taxon>Alphaproteobacteria</taxon>
        <taxon>Hyphomicrobiales</taxon>
        <taxon>Brucellaceae</taxon>
        <taxon>Pseudochrobactrum</taxon>
    </lineage>
</organism>
<feature type="domain" description="BioF2-like acetyltransferase" evidence="1">
    <location>
        <begin position="164"/>
        <end position="323"/>
    </location>
</feature>
<accession>A0A7W8AHW8</accession>
<proteinExistence type="predicted"/>
<evidence type="ECO:0000313" key="2">
    <source>
        <dbReference type="EMBL" id="MBB5090648.1"/>
    </source>
</evidence>
<sequence>MIRTVCYSDIHEALPLWSNDKTVHGIAQSALWTRLWQQNVNPDCLVLALFIDDSPALLLPLEVIKQNHKHVARFAGGSHANCNFPVLFPTFAQHISKDHITALIACLKEARPDITLLSLTRQMQSWLGYNNPLLSLPHQRNPNPALIATLPDNFDSVLERSNASRKRKKHRQHARRYDETGAWRIYTAEGDAENSAAFNDFYAMKSQRFAKQGIANSFTGDDLNRFFQKLFAAPENDTRRQYRLHVLEVAGKPRAVIGCAYWQSPDGQTPLQRGLTVEFGAFADDDLVTASPGDFLFYEAIAGAIDDKLDYFSFGIGEEKYKRDWCDIEQPLYDSHIALTFKGRLSATFNQLRSGLVYRIKTNKHLWPLVKKLRSKLRRST</sequence>
<keyword evidence="3" id="KW-1185">Reference proteome</keyword>
<dbReference type="Gene3D" id="3.40.630.30">
    <property type="match status" value="1"/>
</dbReference>
<comment type="caution">
    <text evidence="2">The sequence shown here is derived from an EMBL/GenBank/DDBJ whole genome shotgun (WGS) entry which is preliminary data.</text>
</comment>
<dbReference type="Pfam" id="PF13480">
    <property type="entry name" value="Acetyltransf_6"/>
    <property type="match status" value="1"/>
</dbReference>
<dbReference type="InterPro" id="IPR038740">
    <property type="entry name" value="BioF2-like_GNAT_dom"/>
</dbReference>
<dbReference type="EMBL" id="JACHIL010000002">
    <property type="protein sequence ID" value="MBB5090648.1"/>
    <property type="molecule type" value="Genomic_DNA"/>
</dbReference>
<dbReference type="SUPFAM" id="SSF55729">
    <property type="entry name" value="Acyl-CoA N-acyltransferases (Nat)"/>
    <property type="match status" value="1"/>
</dbReference>
<evidence type="ECO:0000313" key="3">
    <source>
        <dbReference type="Proteomes" id="UP000531231"/>
    </source>
</evidence>
<evidence type="ECO:0000259" key="1">
    <source>
        <dbReference type="Pfam" id="PF13480"/>
    </source>
</evidence>
<gene>
    <name evidence="2" type="ORF">HNQ68_001172</name>
</gene>
<reference evidence="2 3" key="1">
    <citation type="submission" date="2020-08" db="EMBL/GenBank/DDBJ databases">
        <title>Genomic Encyclopedia of Type Strains, Phase IV (KMG-IV): sequencing the most valuable type-strain genomes for metagenomic binning, comparative biology and taxonomic classification.</title>
        <authorList>
            <person name="Goeker M."/>
        </authorList>
    </citation>
    <scope>NUCLEOTIDE SEQUENCE [LARGE SCALE GENOMIC DNA]</scope>
    <source>
        <strain evidence="2 3">DSM 25620</strain>
    </source>
</reference>
<dbReference type="AlphaFoldDB" id="A0A7W8AHW8"/>
<keyword evidence="2" id="KW-0808">Transferase</keyword>